<protein>
    <recommendedName>
        <fullName evidence="3">NADH dehydrogenase [ubiquinone] 1 alpha subcomplex assembly factor 3</fullName>
    </recommendedName>
</protein>
<evidence type="ECO:0008006" key="3">
    <source>
        <dbReference type="Google" id="ProtNLM"/>
    </source>
</evidence>
<dbReference type="SUPFAM" id="SSF64076">
    <property type="entry name" value="MTH938-like"/>
    <property type="match status" value="1"/>
</dbReference>
<evidence type="ECO:0000313" key="2">
    <source>
        <dbReference type="Proteomes" id="UP001205105"/>
    </source>
</evidence>
<keyword evidence="2" id="KW-1185">Reference proteome</keyword>
<dbReference type="GO" id="GO:0005743">
    <property type="term" value="C:mitochondrial inner membrane"/>
    <property type="evidence" value="ECO:0007669"/>
    <property type="project" value="TreeGrafter"/>
</dbReference>
<dbReference type="EMBL" id="JADXDR010000015">
    <property type="protein sequence ID" value="KAI7845560.1"/>
    <property type="molecule type" value="Genomic_DNA"/>
</dbReference>
<proteinExistence type="predicted"/>
<dbReference type="Proteomes" id="UP001205105">
    <property type="component" value="Unassembled WGS sequence"/>
</dbReference>
<comment type="caution">
    <text evidence="1">The sequence shown here is derived from an EMBL/GenBank/DDBJ whole genome shotgun (WGS) entry which is preliminary data.</text>
</comment>
<dbReference type="AlphaFoldDB" id="A0AAD5DWZ3"/>
<dbReference type="PANTHER" id="PTHR21192">
    <property type="entry name" value="NUCLEAR PROTEIN E3-3"/>
    <property type="match status" value="1"/>
</dbReference>
<dbReference type="Pfam" id="PF04430">
    <property type="entry name" value="DUF498"/>
    <property type="match status" value="1"/>
</dbReference>
<organism evidence="1 2">
    <name type="scientific">Chlorella ohadii</name>
    <dbReference type="NCBI Taxonomy" id="2649997"/>
    <lineage>
        <taxon>Eukaryota</taxon>
        <taxon>Viridiplantae</taxon>
        <taxon>Chlorophyta</taxon>
        <taxon>core chlorophytes</taxon>
        <taxon>Trebouxiophyceae</taxon>
        <taxon>Chlorellales</taxon>
        <taxon>Chlorellaceae</taxon>
        <taxon>Chlorella clade</taxon>
        <taxon>Chlorella</taxon>
    </lineage>
</organism>
<dbReference type="GO" id="GO:0032981">
    <property type="term" value="P:mitochondrial respiratory chain complex I assembly"/>
    <property type="evidence" value="ECO:0007669"/>
    <property type="project" value="TreeGrafter"/>
</dbReference>
<accession>A0AAD5DWZ3</accession>
<dbReference type="InterPro" id="IPR036748">
    <property type="entry name" value="MTH938-like_sf"/>
</dbReference>
<evidence type="ECO:0000313" key="1">
    <source>
        <dbReference type="EMBL" id="KAI7845560.1"/>
    </source>
</evidence>
<dbReference type="InterPro" id="IPR007523">
    <property type="entry name" value="NDUFAF3/AAMDC"/>
</dbReference>
<sequence length="164" mass="17424">MQVGAEVASPTVTLPAAVGQHRRHVSSSAAAARDAIQGDIIAPDVGLARIDGLSEAGFSVNNVEVDGAIMLSGDVFTLWRAKRWSDVTLESLALLRLLRPVPDLLVLGTGRRAKQLAPELARQLHEMGVRVDAMDTVNAVATFNVLNQEARSVVGALLPQNVED</sequence>
<dbReference type="PANTHER" id="PTHR21192:SF2">
    <property type="entry name" value="NADH DEHYDROGENASE [UBIQUINONE] 1 ALPHA SUBCOMPLEX ASSEMBLY FACTOR 3"/>
    <property type="match status" value="1"/>
</dbReference>
<name>A0AAD5DWZ3_9CHLO</name>
<gene>
    <name evidence="1" type="ORF">COHA_000851</name>
</gene>
<dbReference type="Gene3D" id="3.40.1230.10">
    <property type="entry name" value="MTH938-like"/>
    <property type="match status" value="1"/>
</dbReference>
<reference evidence="1" key="1">
    <citation type="submission" date="2020-11" db="EMBL/GenBank/DDBJ databases">
        <title>Chlorella ohadii genome sequencing and assembly.</title>
        <authorList>
            <person name="Murik O."/>
            <person name="Treves H."/>
            <person name="Kedem I."/>
            <person name="Shotland Y."/>
            <person name="Kaplan A."/>
        </authorList>
    </citation>
    <scope>NUCLEOTIDE SEQUENCE</scope>
    <source>
        <strain evidence="1">1</strain>
    </source>
</reference>